<feature type="binding site" evidence="7">
    <location>
        <begin position="320"/>
        <end position="322"/>
    </location>
    <ligand>
        <name>substrate</name>
        <note>ligand shared with subunit alpha</note>
    </ligand>
</feature>
<comment type="catalytic activity">
    <reaction evidence="7">
        <text>GTP + succinate + CoA = succinyl-CoA + GDP + phosphate</text>
        <dbReference type="Rhea" id="RHEA:22120"/>
        <dbReference type="ChEBI" id="CHEBI:30031"/>
        <dbReference type="ChEBI" id="CHEBI:37565"/>
        <dbReference type="ChEBI" id="CHEBI:43474"/>
        <dbReference type="ChEBI" id="CHEBI:57287"/>
        <dbReference type="ChEBI" id="CHEBI:57292"/>
        <dbReference type="ChEBI" id="CHEBI:58189"/>
    </reaction>
</comment>
<dbReference type="InterPro" id="IPR016102">
    <property type="entry name" value="Succinyl-CoA_synth-like"/>
</dbReference>
<feature type="binding site" evidence="7">
    <location>
        <position position="263"/>
    </location>
    <ligand>
        <name>substrate</name>
        <note>ligand shared with subunit alpha</note>
    </ligand>
</feature>
<comment type="function">
    <text evidence="7">Succinyl-CoA synthetase functions in the citric acid cycle (TCA), coupling the hydrolysis of succinyl-CoA to the synthesis of either ATP or GTP and thus represents the only step of substrate-level phosphorylation in the TCA. The beta subunit provides nucleotide specificity of the enzyme and binds the substrate succinate, while the binding sites for coenzyme A and phosphate are found in the alpha subunit.</text>
</comment>
<comment type="catalytic activity">
    <reaction evidence="7">
        <text>succinate + ATP + CoA = succinyl-CoA + ADP + phosphate</text>
        <dbReference type="Rhea" id="RHEA:17661"/>
        <dbReference type="ChEBI" id="CHEBI:30031"/>
        <dbReference type="ChEBI" id="CHEBI:30616"/>
        <dbReference type="ChEBI" id="CHEBI:43474"/>
        <dbReference type="ChEBI" id="CHEBI:57287"/>
        <dbReference type="ChEBI" id="CHEBI:57292"/>
        <dbReference type="ChEBI" id="CHEBI:456216"/>
        <dbReference type="EC" id="6.2.1.5"/>
    </reaction>
</comment>
<dbReference type="GO" id="GO:0006099">
    <property type="term" value="P:tricarboxylic acid cycle"/>
    <property type="evidence" value="ECO:0007669"/>
    <property type="project" value="UniProtKB-UniRule"/>
</dbReference>
<keyword evidence="2 7" id="KW-0816">Tricarboxylic acid cycle</keyword>
<evidence type="ECO:0000256" key="4">
    <source>
        <dbReference type="ARBA" id="ARBA00022723"/>
    </source>
</evidence>
<feature type="binding site" evidence="7">
    <location>
        <begin position="52"/>
        <end position="54"/>
    </location>
    <ligand>
        <name>ATP</name>
        <dbReference type="ChEBI" id="CHEBI:30616"/>
    </ligand>
</feature>
<dbReference type="InterPro" id="IPR005809">
    <property type="entry name" value="Succ_CoA_ligase-like_bsu"/>
</dbReference>
<dbReference type="FunFam" id="3.30.470.20:FF:000002">
    <property type="entry name" value="Succinate--CoA ligase [ADP-forming] subunit beta"/>
    <property type="match status" value="1"/>
</dbReference>
<dbReference type="GO" id="GO:0004775">
    <property type="term" value="F:succinate-CoA ligase (ADP-forming) activity"/>
    <property type="evidence" value="ECO:0007669"/>
    <property type="project" value="UniProtKB-UniRule"/>
</dbReference>
<dbReference type="InterPro" id="IPR013815">
    <property type="entry name" value="ATP_grasp_subdomain_1"/>
</dbReference>
<gene>
    <name evidence="7 10" type="primary">sucC</name>
    <name evidence="10" type="ORF">K8W16_08680</name>
</gene>
<feature type="binding site" evidence="7">
    <location>
        <position position="198"/>
    </location>
    <ligand>
        <name>Mg(2+)</name>
        <dbReference type="ChEBI" id="CHEBI:18420"/>
    </ligand>
</feature>
<dbReference type="NCBIfam" id="NF001913">
    <property type="entry name" value="PRK00696.1"/>
    <property type="match status" value="1"/>
</dbReference>
<dbReference type="InterPro" id="IPR005811">
    <property type="entry name" value="SUCC_ACL_C"/>
</dbReference>
<evidence type="ECO:0000256" key="8">
    <source>
        <dbReference type="PROSITE-ProRule" id="PRU00409"/>
    </source>
</evidence>
<evidence type="ECO:0000256" key="7">
    <source>
        <dbReference type="HAMAP-Rule" id="MF_00558"/>
    </source>
</evidence>
<feature type="binding site" evidence="7">
    <location>
        <position position="106"/>
    </location>
    <ligand>
        <name>ATP</name>
        <dbReference type="ChEBI" id="CHEBI:30616"/>
    </ligand>
</feature>
<dbReference type="Gene3D" id="3.30.470.20">
    <property type="entry name" value="ATP-grasp fold, B domain"/>
    <property type="match status" value="1"/>
</dbReference>
<keyword evidence="4 7" id="KW-0479">Metal-binding</keyword>
<dbReference type="SUPFAM" id="SSF56059">
    <property type="entry name" value="Glutathione synthetase ATP-binding domain-like"/>
    <property type="match status" value="1"/>
</dbReference>
<dbReference type="RefSeq" id="WP_304122752.1">
    <property type="nucleotide sequence ID" value="NZ_DYZA01000172.1"/>
</dbReference>
<comment type="caution">
    <text evidence="10">The sequence shown here is derived from an EMBL/GenBank/DDBJ whole genome shotgun (WGS) entry which is preliminary data.</text>
</comment>
<comment type="pathway">
    <text evidence="7">Carbohydrate metabolism; tricarboxylic acid cycle; succinate from succinyl-CoA (ligase route): step 1/1.</text>
</comment>
<dbReference type="GO" id="GO:0006104">
    <property type="term" value="P:succinyl-CoA metabolic process"/>
    <property type="evidence" value="ECO:0007669"/>
    <property type="project" value="TreeGrafter"/>
</dbReference>
<dbReference type="FunFam" id="3.30.1490.20:FF:000002">
    <property type="entry name" value="Succinate--CoA ligase [ADP-forming] subunit beta"/>
    <property type="match status" value="1"/>
</dbReference>
<name>A0A921AX26_9BACT</name>
<comment type="subunit">
    <text evidence="7">Heterotetramer of two alpha and two beta subunits.</text>
</comment>
<evidence type="ECO:0000256" key="2">
    <source>
        <dbReference type="ARBA" id="ARBA00022532"/>
    </source>
</evidence>
<sequence length="386" mass="41136">MNIHEYQAKDLFREYGIPVPEGRVAESPQEAEHIAASLGCPVVVKAQIHAGGRGKAGGVKPASTPGQAGQAAEALLGRALVTHQTGPEGRVVRRVLVEKGRKVACERYVSITLDRSRGCPVLMVSPDGGMDIEGVAAEYPERILRVPVDPLYGLADFEARRAAAFLGFEGRNLHVCARVLKNLFRLYEEKDASLAEINPLVVTEEGEILALDAKLNLEDNALFRHPELAALEDPEEEDPLEREAGKHGLNYIRLEGNIGVMVNGAGLAMATMDLIKQAGASPANFLDVGGGAGAEKIAAGFRIILSDTHVQAILINIFGGILRCDFLAEGVVRAARDTGVGVPVIVRLQGTHAEEGRKILAQSGLKFTVAENLSEAARLVAEVSGQ</sequence>
<dbReference type="Gene3D" id="3.40.50.261">
    <property type="entry name" value="Succinyl-CoA synthetase domains"/>
    <property type="match status" value="1"/>
</dbReference>
<dbReference type="GO" id="GO:0005829">
    <property type="term" value="C:cytosol"/>
    <property type="evidence" value="ECO:0007669"/>
    <property type="project" value="TreeGrafter"/>
</dbReference>
<evidence type="ECO:0000256" key="5">
    <source>
        <dbReference type="ARBA" id="ARBA00022741"/>
    </source>
</evidence>
<evidence type="ECO:0000256" key="1">
    <source>
        <dbReference type="ARBA" id="ARBA00009182"/>
    </source>
</evidence>
<keyword evidence="6 7" id="KW-0460">Magnesium</keyword>
<feature type="domain" description="ATP-grasp" evidence="9">
    <location>
        <begin position="9"/>
        <end position="54"/>
    </location>
</feature>
<dbReference type="PIRSF" id="PIRSF001554">
    <property type="entry name" value="SucCS_beta"/>
    <property type="match status" value="1"/>
</dbReference>
<evidence type="ECO:0000313" key="10">
    <source>
        <dbReference type="EMBL" id="HJD97704.1"/>
    </source>
</evidence>
<protein>
    <recommendedName>
        <fullName evidence="7">Succinate--CoA ligase [ADP-forming] subunit beta</fullName>
        <ecNumber evidence="7">6.2.1.5</ecNumber>
    </recommendedName>
    <alternativeName>
        <fullName evidence="7">Succinyl-CoA synthetase subunit beta</fullName>
        <shortName evidence="7">SCS-beta</shortName>
    </alternativeName>
</protein>
<feature type="binding site" evidence="7">
    <location>
        <position position="212"/>
    </location>
    <ligand>
        <name>Mg(2+)</name>
        <dbReference type="ChEBI" id="CHEBI:18420"/>
    </ligand>
</feature>
<evidence type="ECO:0000313" key="11">
    <source>
        <dbReference type="Proteomes" id="UP000698963"/>
    </source>
</evidence>
<dbReference type="PROSITE" id="PS01217">
    <property type="entry name" value="SUCCINYL_COA_LIG_3"/>
    <property type="match status" value="1"/>
</dbReference>
<dbReference type="GO" id="GO:0005524">
    <property type="term" value="F:ATP binding"/>
    <property type="evidence" value="ECO:0007669"/>
    <property type="project" value="UniProtKB-UniRule"/>
</dbReference>
<dbReference type="NCBIfam" id="TIGR01016">
    <property type="entry name" value="sucCoAbeta"/>
    <property type="match status" value="1"/>
</dbReference>
<dbReference type="InterPro" id="IPR011761">
    <property type="entry name" value="ATP-grasp"/>
</dbReference>
<dbReference type="FunFam" id="3.40.50.261:FF:000001">
    <property type="entry name" value="Succinate--CoA ligase [ADP-forming] subunit beta"/>
    <property type="match status" value="1"/>
</dbReference>
<reference evidence="10" key="2">
    <citation type="submission" date="2021-09" db="EMBL/GenBank/DDBJ databases">
        <authorList>
            <person name="Gilroy R."/>
        </authorList>
    </citation>
    <scope>NUCLEOTIDE SEQUENCE</scope>
    <source>
        <strain evidence="10">ChiGjej2B2-19336</strain>
    </source>
</reference>
<accession>A0A921AX26</accession>
<dbReference type="PROSITE" id="PS50975">
    <property type="entry name" value="ATP_GRASP"/>
    <property type="match status" value="1"/>
</dbReference>
<dbReference type="AlphaFoldDB" id="A0A921AX26"/>
<feature type="binding site" evidence="7">
    <location>
        <position position="98"/>
    </location>
    <ligand>
        <name>ATP</name>
        <dbReference type="ChEBI" id="CHEBI:30616"/>
    </ligand>
</feature>
<evidence type="ECO:0000256" key="3">
    <source>
        <dbReference type="ARBA" id="ARBA00022598"/>
    </source>
</evidence>
<dbReference type="GO" id="GO:0000287">
    <property type="term" value="F:magnesium ion binding"/>
    <property type="evidence" value="ECO:0007669"/>
    <property type="project" value="UniProtKB-UniRule"/>
</dbReference>
<feature type="binding site" evidence="7">
    <location>
        <position position="101"/>
    </location>
    <ligand>
        <name>ATP</name>
        <dbReference type="ChEBI" id="CHEBI:30616"/>
    </ligand>
</feature>
<dbReference type="Gene3D" id="3.30.1490.20">
    <property type="entry name" value="ATP-grasp fold, A domain"/>
    <property type="match status" value="1"/>
</dbReference>
<keyword evidence="7 8" id="KW-0067">ATP-binding</keyword>
<dbReference type="Proteomes" id="UP000698963">
    <property type="component" value="Unassembled WGS sequence"/>
</dbReference>
<comment type="cofactor">
    <cofactor evidence="7">
        <name>Mg(2+)</name>
        <dbReference type="ChEBI" id="CHEBI:18420"/>
    </cofactor>
    <text evidence="7">Binds 1 Mg(2+) ion per subunit.</text>
</comment>
<reference evidence="10" key="1">
    <citation type="journal article" date="2021" name="PeerJ">
        <title>Extensive microbial diversity within the chicken gut microbiome revealed by metagenomics and culture.</title>
        <authorList>
            <person name="Gilroy R."/>
            <person name="Ravi A."/>
            <person name="Getino M."/>
            <person name="Pursley I."/>
            <person name="Horton D.L."/>
            <person name="Alikhan N.F."/>
            <person name="Baker D."/>
            <person name="Gharbi K."/>
            <person name="Hall N."/>
            <person name="Watson M."/>
            <person name="Adriaenssens E.M."/>
            <person name="Foster-Nyarko E."/>
            <person name="Jarju S."/>
            <person name="Secka A."/>
            <person name="Antonio M."/>
            <person name="Oren A."/>
            <person name="Chaudhuri R.R."/>
            <person name="La Ragione R."/>
            <person name="Hildebrand F."/>
            <person name="Pallen M.J."/>
        </authorList>
    </citation>
    <scope>NUCLEOTIDE SEQUENCE</scope>
    <source>
        <strain evidence="10">ChiGjej2B2-19336</strain>
    </source>
</reference>
<keyword evidence="5 7" id="KW-0547">Nucleotide-binding</keyword>
<keyword evidence="3 7" id="KW-0436">Ligase</keyword>
<dbReference type="Pfam" id="PF00549">
    <property type="entry name" value="Ligase_CoA"/>
    <property type="match status" value="1"/>
</dbReference>
<dbReference type="EMBL" id="DYZA01000172">
    <property type="protein sequence ID" value="HJD97704.1"/>
    <property type="molecule type" value="Genomic_DNA"/>
</dbReference>
<evidence type="ECO:0000259" key="9">
    <source>
        <dbReference type="PROSITE" id="PS50975"/>
    </source>
</evidence>
<dbReference type="InterPro" id="IPR013650">
    <property type="entry name" value="ATP-grasp_succ-CoA_synth-type"/>
</dbReference>
<dbReference type="PANTHER" id="PTHR11815">
    <property type="entry name" value="SUCCINYL-COA SYNTHETASE BETA CHAIN"/>
    <property type="match status" value="1"/>
</dbReference>
<dbReference type="GO" id="GO:0042709">
    <property type="term" value="C:succinate-CoA ligase complex"/>
    <property type="evidence" value="ECO:0007669"/>
    <property type="project" value="TreeGrafter"/>
</dbReference>
<dbReference type="EC" id="6.2.1.5" evidence="7"/>
<dbReference type="Pfam" id="PF08442">
    <property type="entry name" value="ATP-grasp_2"/>
    <property type="match status" value="1"/>
</dbReference>
<proteinExistence type="inferred from homology"/>
<organism evidence="10 11">
    <name type="scientific">Mailhella massiliensis</name>
    <dbReference type="NCBI Taxonomy" id="1903261"/>
    <lineage>
        <taxon>Bacteria</taxon>
        <taxon>Pseudomonadati</taxon>
        <taxon>Thermodesulfobacteriota</taxon>
        <taxon>Desulfovibrionia</taxon>
        <taxon>Desulfovibrionales</taxon>
        <taxon>Desulfovibrionaceae</taxon>
        <taxon>Mailhella</taxon>
    </lineage>
</organism>
<comment type="similarity">
    <text evidence="1 7">Belongs to the succinate/malate CoA ligase beta subunit family.</text>
</comment>
<dbReference type="SUPFAM" id="SSF52210">
    <property type="entry name" value="Succinyl-CoA synthetase domains"/>
    <property type="match status" value="1"/>
</dbReference>
<evidence type="ECO:0000256" key="6">
    <source>
        <dbReference type="ARBA" id="ARBA00022842"/>
    </source>
</evidence>
<dbReference type="HAMAP" id="MF_00558">
    <property type="entry name" value="Succ_CoA_beta"/>
    <property type="match status" value="1"/>
</dbReference>
<feature type="binding site" evidence="7">
    <location>
        <position position="45"/>
    </location>
    <ligand>
        <name>ATP</name>
        <dbReference type="ChEBI" id="CHEBI:30616"/>
    </ligand>
</feature>
<dbReference type="InterPro" id="IPR017866">
    <property type="entry name" value="Succ-CoA_synthase_bsu_CS"/>
</dbReference>
<dbReference type="PANTHER" id="PTHR11815:SF10">
    <property type="entry name" value="SUCCINATE--COA LIGASE [GDP-FORMING] SUBUNIT BETA, MITOCHONDRIAL"/>
    <property type="match status" value="1"/>
</dbReference>